<gene>
    <name evidence="3" type="ORF">SAY87_022279</name>
</gene>
<keyword evidence="2" id="KW-0732">Signal</keyword>
<dbReference type="EMBL" id="JAXIOK010000011">
    <property type="protein sequence ID" value="KAK4759148.1"/>
    <property type="molecule type" value="Genomic_DNA"/>
</dbReference>
<sequence>MRTFRVPLATFFLPLLLIVSSVAQCTASRQLREHGELIVKIERLNVQSLGRSETPPSGASSCTNIPGSGGTSCPTLSERNFAGHGSQPHHGDPGGAYPALTVRFGRG</sequence>
<organism evidence="3 4">
    <name type="scientific">Trapa incisa</name>
    <dbReference type="NCBI Taxonomy" id="236973"/>
    <lineage>
        <taxon>Eukaryota</taxon>
        <taxon>Viridiplantae</taxon>
        <taxon>Streptophyta</taxon>
        <taxon>Embryophyta</taxon>
        <taxon>Tracheophyta</taxon>
        <taxon>Spermatophyta</taxon>
        <taxon>Magnoliopsida</taxon>
        <taxon>eudicotyledons</taxon>
        <taxon>Gunneridae</taxon>
        <taxon>Pentapetalae</taxon>
        <taxon>rosids</taxon>
        <taxon>malvids</taxon>
        <taxon>Myrtales</taxon>
        <taxon>Lythraceae</taxon>
        <taxon>Trapa</taxon>
    </lineage>
</organism>
<feature type="signal peptide" evidence="2">
    <location>
        <begin position="1"/>
        <end position="23"/>
    </location>
</feature>
<reference evidence="3 4" key="1">
    <citation type="journal article" date="2023" name="Hortic Res">
        <title>Pangenome of water caltrop reveals structural variations and asymmetric subgenome divergence after allopolyploidization.</title>
        <authorList>
            <person name="Zhang X."/>
            <person name="Chen Y."/>
            <person name="Wang L."/>
            <person name="Yuan Y."/>
            <person name="Fang M."/>
            <person name="Shi L."/>
            <person name="Lu R."/>
            <person name="Comes H.P."/>
            <person name="Ma Y."/>
            <person name="Chen Y."/>
            <person name="Huang G."/>
            <person name="Zhou Y."/>
            <person name="Zheng Z."/>
            <person name="Qiu Y."/>
        </authorList>
    </citation>
    <scope>NUCLEOTIDE SEQUENCE [LARGE SCALE GENOMIC DNA]</scope>
    <source>
        <tissue evidence="3">Roots</tissue>
    </source>
</reference>
<comment type="caution">
    <text evidence="3">The sequence shown here is derived from an EMBL/GenBank/DDBJ whole genome shotgun (WGS) entry which is preliminary data.</text>
</comment>
<dbReference type="PANTHER" id="PTHR33592">
    <property type="entry name" value="TRANSMEMBRANE PROTEIN"/>
    <property type="match status" value="1"/>
</dbReference>
<evidence type="ECO:0000256" key="2">
    <source>
        <dbReference type="SAM" id="SignalP"/>
    </source>
</evidence>
<evidence type="ECO:0000313" key="4">
    <source>
        <dbReference type="Proteomes" id="UP001345219"/>
    </source>
</evidence>
<evidence type="ECO:0000256" key="1">
    <source>
        <dbReference type="SAM" id="MobiDB-lite"/>
    </source>
</evidence>
<feature type="compositionally biased region" description="Polar residues" evidence="1">
    <location>
        <begin position="49"/>
        <end position="78"/>
    </location>
</feature>
<name>A0AAN7K0S1_9MYRT</name>
<proteinExistence type="predicted"/>
<protein>
    <submittedName>
        <fullName evidence="3">Uncharacterized protein</fullName>
    </submittedName>
</protein>
<dbReference type="AlphaFoldDB" id="A0AAN7K0S1"/>
<dbReference type="PANTHER" id="PTHR33592:SF5">
    <property type="entry name" value="TRANSMEMBRANE PROTEIN"/>
    <property type="match status" value="1"/>
</dbReference>
<feature type="region of interest" description="Disordered" evidence="1">
    <location>
        <begin position="49"/>
        <end position="107"/>
    </location>
</feature>
<evidence type="ECO:0000313" key="3">
    <source>
        <dbReference type="EMBL" id="KAK4759148.1"/>
    </source>
</evidence>
<keyword evidence="4" id="KW-1185">Reference proteome</keyword>
<accession>A0AAN7K0S1</accession>
<feature type="chain" id="PRO_5042892267" evidence="2">
    <location>
        <begin position="24"/>
        <end position="107"/>
    </location>
</feature>
<dbReference type="Proteomes" id="UP001345219">
    <property type="component" value="Chromosome 17"/>
</dbReference>